<dbReference type="AlphaFoldDB" id="A0A2J7PSP8"/>
<gene>
    <name evidence="1" type="ORF">B7P43_G06712</name>
</gene>
<evidence type="ECO:0000313" key="2">
    <source>
        <dbReference type="Proteomes" id="UP000235965"/>
    </source>
</evidence>
<dbReference type="PANTHER" id="PTHR37162">
    <property type="entry name" value="HAT FAMILY DIMERISATION DOMAINCONTAINING PROTEIN-RELATED"/>
    <property type="match status" value="1"/>
</dbReference>
<dbReference type="InterPro" id="IPR012337">
    <property type="entry name" value="RNaseH-like_sf"/>
</dbReference>
<dbReference type="InParanoid" id="A0A2J7PSP8"/>
<protein>
    <submittedName>
        <fullName evidence="1">Uncharacterized protein</fullName>
    </submittedName>
</protein>
<dbReference type="Proteomes" id="UP000235965">
    <property type="component" value="Unassembled WGS sequence"/>
</dbReference>
<dbReference type="EMBL" id="NEVH01021925">
    <property type="protein sequence ID" value="PNF19354.1"/>
    <property type="molecule type" value="Genomic_DNA"/>
</dbReference>
<comment type="caution">
    <text evidence="1">The sequence shown here is derived from an EMBL/GenBank/DDBJ whole genome shotgun (WGS) entry which is preliminary data.</text>
</comment>
<dbReference type="STRING" id="105785.A0A2J7PSP8"/>
<sequence length="182" mass="21256">MFPVWIRYFDPLKGVQNKLLDFVESAEETSMAITGFVLQSFEKHNMDVNYVPSYCADNANVNYGETHSVYQFEFLNLEWTEILRHVPTRWLSLTPAISRLLLNWEAMKSYFSSIPNCPKLLSNIFMKDDPVETVLPEIYINFLSNIGSQLEMVVKTLERSDLSILETYKQMKPLSSKIQQRR</sequence>
<reference evidence="1 2" key="1">
    <citation type="submission" date="2017-12" db="EMBL/GenBank/DDBJ databases">
        <title>Hemimetabolous genomes reveal molecular basis of termite eusociality.</title>
        <authorList>
            <person name="Harrison M.C."/>
            <person name="Jongepier E."/>
            <person name="Robertson H.M."/>
            <person name="Arning N."/>
            <person name="Bitard-Feildel T."/>
            <person name="Chao H."/>
            <person name="Childers C.P."/>
            <person name="Dinh H."/>
            <person name="Doddapaneni H."/>
            <person name="Dugan S."/>
            <person name="Gowin J."/>
            <person name="Greiner C."/>
            <person name="Han Y."/>
            <person name="Hu H."/>
            <person name="Hughes D.S.T."/>
            <person name="Huylmans A.-K."/>
            <person name="Kemena C."/>
            <person name="Kremer L.P.M."/>
            <person name="Lee S.L."/>
            <person name="Lopez-Ezquerra A."/>
            <person name="Mallet L."/>
            <person name="Monroy-Kuhn J.M."/>
            <person name="Moser A."/>
            <person name="Murali S.C."/>
            <person name="Muzny D.M."/>
            <person name="Otani S."/>
            <person name="Piulachs M.-D."/>
            <person name="Poelchau M."/>
            <person name="Qu J."/>
            <person name="Schaub F."/>
            <person name="Wada-Katsumata A."/>
            <person name="Worley K.C."/>
            <person name="Xie Q."/>
            <person name="Ylla G."/>
            <person name="Poulsen M."/>
            <person name="Gibbs R.A."/>
            <person name="Schal C."/>
            <person name="Richards S."/>
            <person name="Belles X."/>
            <person name="Korb J."/>
            <person name="Bornberg-Bauer E."/>
        </authorList>
    </citation>
    <scope>NUCLEOTIDE SEQUENCE [LARGE SCALE GENOMIC DNA]</scope>
    <source>
        <tissue evidence="1">Whole body</tissue>
    </source>
</reference>
<dbReference type="PANTHER" id="PTHR37162:SF1">
    <property type="entry name" value="BED-TYPE DOMAIN-CONTAINING PROTEIN"/>
    <property type="match status" value="1"/>
</dbReference>
<evidence type="ECO:0000313" key="1">
    <source>
        <dbReference type="EMBL" id="PNF19354.1"/>
    </source>
</evidence>
<proteinExistence type="predicted"/>
<dbReference type="SUPFAM" id="SSF53098">
    <property type="entry name" value="Ribonuclease H-like"/>
    <property type="match status" value="1"/>
</dbReference>
<accession>A0A2J7PSP8</accession>
<keyword evidence="2" id="KW-1185">Reference proteome</keyword>
<name>A0A2J7PSP8_9NEOP</name>
<organism evidence="1 2">
    <name type="scientific">Cryptotermes secundus</name>
    <dbReference type="NCBI Taxonomy" id="105785"/>
    <lineage>
        <taxon>Eukaryota</taxon>
        <taxon>Metazoa</taxon>
        <taxon>Ecdysozoa</taxon>
        <taxon>Arthropoda</taxon>
        <taxon>Hexapoda</taxon>
        <taxon>Insecta</taxon>
        <taxon>Pterygota</taxon>
        <taxon>Neoptera</taxon>
        <taxon>Polyneoptera</taxon>
        <taxon>Dictyoptera</taxon>
        <taxon>Blattodea</taxon>
        <taxon>Blattoidea</taxon>
        <taxon>Termitoidae</taxon>
        <taxon>Kalotermitidae</taxon>
        <taxon>Cryptotermitinae</taxon>
        <taxon>Cryptotermes</taxon>
    </lineage>
</organism>
<dbReference type="OrthoDB" id="8065135at2759"/>